<organism evidence="3 4">
    <name type="scientific">Daphnia magna</name>
    <dbReference type="NCBI Taxonomy" id="35525"/>
    <lineage>
        <taxon>Eukaryota</taxon>
        <taxon>Metazoa</taxon>
        <taxon>Ecdysozoa</taxon>
        <taxon>Arthropoda</taxon>
        <taxon>Crustacea</taxon>
        <taxon>Branchiopoda</taxon>
        <taxon>Diplostraca</taxon>
        <taxon>Cladocera</taxon>
        <taxon>Anomopoda</taxon>
        <taxon>Daphniidae</taxon>
        <taxon>Daphnia</taxon>
    </lineage>
</organism>
<evidence type="ECO:0000313" key="4">
    <source>
        <dbReference type="Proteomes" id="UP000076858"/>
    </source>
</evidence>
<evidence type="ECO:0000256" key="2">
    <source>
        <dbReference type="SAM" id="Phobius"/>
    </source>
</evidence>
<accession>A0A164Q0N2</accession>
<evidence type="ECO:0000256" key="1">
    <source>
        <dbReference type="SAM" id="MobiDB-lite"/>
    </source>
</evidence>
<gene>
    <name evidence="3" type="ORF">APZ42_029012</name>
</gene>
<comment type="caution">
    <text evidence="3">The sequence shown here is derived from an EMBL/GenBank/DDBJ whole genome shotgun (WGS) entry which is preliminary data.</text>
</comment>
<dbReference type="AlphaFoldDB" id="A0A164Q0N2"/>
<keyword evidence="2" id="KW-0812">Transmembrane</keyword>
<keyword evidence="2" id="KW-1133">Transmembrane helix</keyword>
<reference evidence="3 4" key="1">
    <citation type="submission" date="2016-03" db="EMBL/GenBank/DDBJ databases">
        <title>EvidentialGene: Evidence-directed Construction of Genes on Genomes.</title>
        <authorList>
            <person name="Gilbert D.G."/>
            <person name="Choi J.-H."/>
            <person name="Mockaitis K."/>
            <person name="Colbourne J."/>
            <person name="Pfrender M."/>
        </authorList>
    </citation>
    <scope>NUCLEOTIDE SEQUENCE [LARGE SCALE GENOMIC DNA]</scope>
    <source>
        <strain evidence="3 4">Xinb3</strain>
        <tissue evidence="3">Complete organism</tissue>
    </source>
</reference>
<protein>
    <submittedName>
        <fullName evidence="3">Uncharacterized protein</fullName>
    </submittedName>
</protein>
<name>A0A164Q0N2_9CRUS</name>
<feature type="transmembrane region" description="Helical" evidence="2">
    <location>
        <begin position="6"/>
        <end position="35"/>
    </location>
</feature>
<sequence>HIFSSFYFILFYFLFFGPGLVIEANQVFQVGLLLACARSAARCRKPSLPYTAGIPFAVTLPASLSQPRRERASQAKWSGGERMARRKKGRGQRERVEKDTLVPIELVAY</sequence>
<feature type="region of interest" description="Disordered" evidence="1">
    <location>
        <begin position="65"/>
        <end position="96"/>
    </location>
</feature>
<keyword evidence="2" id="KW-0472">Membrane</keyword>
<keyword evidence="4" id="KW-1185">Reference proteome</keyword>
<dbReference type="EMBL" id="LRGB01002490">
    <property type="protein sequence ID" value="KZS07322.1"/>
    <property type="molecule type" value="Genomic_DNA"/>
</dbReference>
<evidence type="ECO:0000313" key="3">
    <source>
        <dbReference type="EMBL" id="KZS07322.1"/>
    </source>
</evidence>
<dbReference type="Proteomes" id="UP000076858">
    <property type="component" value="Unassembled WGS sequence"/>
</dbReference>
<feature type="non-terminal residue" evidence="3">
    <location>
        <position position="1"/>
    </location>
</feature>
<proteinExistence type="predicted"/>